<gene>
    <name evidence="2" type="ORF">KAK06_19470</name>
</gene>
<reference evidence="2" key="1">
    <citation type="submission" date="2021-04" db="EMBL/GenBank/DDBJ databases">
        <title>The genome sequence of Ideonella sp. 4Y11.</title>
        <authorList>
            <person name="Liu Y."/>
        </authorList>
    </citation>
    <scope>NUCLEOTIDE SEQUENCE</scope>
    <source>
        <strain evidence="2">4Y11</strain>
    </source>
</reference>
<organism evidence="2 3">
    <name type="scientific">Ideonella aquatica</name>
    <dbReference type="NCBI Taxonomy" id="2824119"/>
    <lineage>
        <taxon>Bacteria</taxon>
        <taxon>Pseudomonadati</taxon>
        <taxon>Pseudomonadota</taxon>
        <taxon>Betaproteobacteria</taxon>
        <taxon>Burkholderiales</taxon>
        <taxon>Sphaerotilaceae</taxon>
        <taxon>Ideonella</taxon>
    </lineage>
</organism>
<name>A0A940YJD4_9BURK</name>
<dbReference type="Proteomes" id="UP000678374">
    <property type="component" value="Unassembled WGS sequence"/>
</dbReference>
<sequence length="495" mass="53452">MTPISFLDEPDLRRWRACPRLHWLHRQGAAPTGQPPRVGDSAEAAAALRASYAGAREIAAPRDDADWVRAVAQTQLALAELSARPDPEAALLGACLASDDGARCRIDVMQRGARGWRLWRLRLGTVADAPDVDALAWAAHVAARAGWRLQSVGLLLIDTDFLYPGLGCYAGLFREVDVGPMLGSRPVAEWLVALQRSAHGREPPMPLVAPCAADGGCAYADHCHAGEPAPAAVPPAQALEILGRERAEQLRLAGHRSVLDVPLTALPQPRLRRAARAVQQGAPVREPGVAALAAHWPRPWRFLRIETIGLAVPIWSGTRPYQILPFQWTLGEATADGGWTLQQHLAEGQSDPRTEVVQRLLAALPPGGTLFAYQAGFERNRLRELAQRVPAQAARLEALAAGLVDVFALGRAHAYHPDQAGSWSARALWRAVLPGLGAQALDEPGLRSPLQAYGLSLRADTAPERRAALRAVLARHGERQVRALQAYLAWLIEAG</sequence>
<evidence type="ECO:0000313" key="3">
    <source>
        <dbReference type="Proteomes" id="UP000678374"/>
    </source>
</evidence>
<comment type="caution">
    <text evidence="2">The sequence shown here is derived from an EMBL/GenBank/DDBJ whole genome shotgun (WGS) entry which is preliminary data.</text>
</comment>
<feature type="domain" description="DUF2779" evidence="1">
    <location>
        <begin position="302"/>
        <end position="424"/>
    </location>
</feature>
<dbReference type="EMBL" id="JAGQDE010000023">
    <property type="protein sequence ID" value="MBQ0961145.1"/>
    <property type="molecule type" value="Genomic_DNA"/>
</dbReference>
<proteinExistence type="predicted"/>
<protein>
    <submittedName>
        <fullName evidence="2">DUF2779 domain-containing protein</fullName>
    </submittedName>
</protein>
<keyword evidence="3" id="KW-1185">Reference proteome</keyword>
<dbReference type="AlphaFoldDB" id="A0A940YJD4"/>
<dbReference type="Pfam" id="PF11074">
    <property type="entry name" value="DUF2779"/>
    <property type="match status" value="1"/>
</dbReference>
<dbReference type="RefSeq" id="WP_210803821.1">
    <property type="nucleotide sequence ID" value="NZ_JAGQDE010000023.1"/>
</dbReference>
<evidence type="ECO:0000313" key="2">
    <source>
        <dbReference type="EMBL" id="MBQ0961145.1"/>
    </source>
</evidence>
<accession>A0A940YJD4</accession>
<dbReference type="InterPro" id="IPR021301">
    <property type="entry name" value="DUF2779"/>
</dbReference>
<evidence type="ECO:0000259" key="1">
    <source>
        <dbReference type="Pfam" id="PF11074"/>
    </source>
</evidence>